<accession>A0A1I6W3B1</accession>
<gene>
    <name evidence="1" type="ORF">SAMN05444716_11244</name>
</gene>
<evidence type="ECO:0000313" key="1">
    <source>
        <dbReference type="EMBL" id="SFT20432.1"/>
    </source>
</evidence>
<dbReference type="AlphaFoldDB" id="A0A1I6W3B1"/>
<sequence>MIVTRDDTRPTAAATGAADAAAAAANEAIRRYVRAHGNRPWGEREAAELARLRRVWLAAIRTAA</sequence>
<proteinExistence type="predicted"/>
<protein>
    <submittedName>
        <fullName evidence="1">Uncharacterized protein</fullName>
    </submittedName>
</protein>
<dbReference type="STRING" id="1176198.SAMN05444716_11244"/>
<keyword evidence="2" id="KW-1185">Reference proteome</keyword>
<evidence type="ECO:0000313" key="2">
    <source>
        <dbReference type="Proteomes" id="UP000198873"/>
    </source>
</evidence>
<dbReference type="Proteomes" id="UP000198873">
    <property type="component" value="Unassembled WGS sequence"/>
</dbReference>
<dbReference type="RefSeq" id="WP_093844373.1">
    <property type="nucleotide sequence ID" value="NZ_FPAB01000012.1"/>
</dbReference>
<dbReference type="EMBL" id="FPAB01000012">
    <property type="protein sequence ID" value="SFT20432.1"/>
    <property type="molecule type" value="Genomic_DNA"/>
</dbReference>
<reference evidence="2" key="1">
    <citation type="submission" date="2016-10" db="EMBL/GenBank/DDBJ databases">
        <authorList>
            <person name="Varghese N."/>
            <person name="Submissions S."/>
        </authorList>
    </citation>
    <scope>NUCLEOTIDE SEQUENCE [LARGE SCALE GENOMIC DNA]</scope>
    <source>
        <strain evidence="2">CGMCC 4.7047</strain>
    </source>
</reference>
<name>A0A1I6W3B1_9ACTN</name>
<organism evidence="1 2">
    <name type="scientific">Streptomyces harbinensis</name>
    <dbReference type="NCBI Taxonomy" id="1176198"/>
    <lineage>
        <taxon>Bacteria</taxon>
        <taxon>Bacillati</taxon>
        <taxon>Actinomycetota</taxon>
        <taxon>Actinomycetes</taxon>
        <taxon>Kitasatosporales</taxon>
        <taxon>Streptomycetaceae</taxon>
        <taxon>Streptomyces</taxon>
    </lineage>
</organism>